<comment type="caution">
    <text evidence="2">The sequence shown here is derived from an EMBL/GenBank/DDBJ whole genome shotgun (WGS) entry which is preliminary data.</text>
</comment>
<organism evidence="2 3">
    <name type="scientific">Xanthomonas citri pv. citri</name>
    <dbReference type="NCBI Taxonomy" id="611301"/>
    <lineage>
        <taxon>Bacteria</taxon>
        <taxon>Pseudomonadati</taxon>
        <taxon>Pseudomonadota</taxon>
        <taxon>Gammaproteobacteria</taxon>
        <taxon>Lysobacterales</taxon>
        <taxon>Lysobacteraceae</taxon>
        <taxon>Xanthomonas</taxon>
    </lineage>
</organism>
<proteinExistence type="predicted"/>
<feature type="compositionally biased region" description="Basic and acidic residues" evidence="1">
    <location>
        <begin position="56"/>
        <end position="66"/>
    </location>
</feature>
<name>A0A0U5F9P5_XANCI</name>
<feature type="compositionally biased region" description="Basic and acidic residues" evidence="1">
    <location>
        <begin position="24"/>
        <end position="34"/>
    </location>
</feature>
<protein>
    <submittedName>
        <fullName evidence="2">Uncharacterized protein</fullName>
    </submittedName>
</protein>
<reference evidence="2 3" key="1">
    <citation type="submission" date="2014-09" db="EMBL/GenBank/DDBJ databases">
        <authorList>
            <person name="Regsiter A."/>
        </authorList>
    </citation>
    <scope>NUCLEOTIDE SEQUENCE [LARGE SCALE GENOMIC DNA]</scope>
</reference>
<keyword evidence="3" id="KW-1185">Reference proteome</keyword>
<dbReference type="AlphaFoldDB" id="A0A0U5F9P5"/>
<gene>
    <name evidence="2" type="ORF">XAC3562_160025</name>
</gene>
<dbReference type="EMBL" id="CCXZ01000068">
    <property type="protein sequence ID" value="CEG14967.1"/>
    <property type="molecule type" value="Genomic_DNA"/>
</dbReference>
<feature type="region of interest" description="Disordered" evidence="1">
    <location>
        <begin position="54"/>
        <end position="88"/>
    </location>
</feature>
<evidence type="ECO:0000313" key="3">
    <source>
        <dbReference type="Proteomes" id="UP000052230"/>
    </source>
</evidence>
<evidence type="ECO:0000256" key="1">
    <source>
        <dbReference type="SAM" id="MobiDB-lite"/>
    </source>
</evidence>
<sequence>MRAVKWYTRSSSREDGLVPGPRSSDQKGGSRDVSRAGVTGWFCAGVAQAIRSGFLDQHRPAPERGHTPHAGSMEPLVPRASKQSEALL</sequence>
<feature type="region of interest" description="Disordered" evidence="1">
    <location>
        <begin position="1"/>
        <end position="34"/>
    </location>
</feature>
<accession>A0A0U5F9P5</accession>
<dbReference type="Proteomes" id="UP000052230">
    <property type="component" value="Unassembled WGS sequence"/>
</dbReference>
<evidence type="ECO:0000313" key="2">
    <source>
        <dbReference type="EMBL" id="CEG14967.1"/>
    </source>
</evidence>